<dbReference type="SUPFAM" id="SSF55874">
    <property type="entry name" value="ATPase domain of HSP90 chaperone/DNA topoisomerase II/histidine kinase"/>
    <property type="match status" value="1"/>
</dbReference>
<evidence type="ECO:0000256" key="2">
    <source>
        <dbReference type="ARBA" id="ARBA00012438"/>
    </source>
</evidence>
<feature type="transmembrane region" description="Helical" evidence="8">
    <location>
        <begin position="7"/>
        <end position="28"/>
    </location>
</feature>
<dbReference type="InterPro" id="IPR004358">
    <property type="entry name" value="Sig_transdc_His_kin-like_C"/>
</dbReference>
<dbReference type="InterPro" id="IPR003594">
    <property type="entry name" value="HATPase_dom"/>
</dbReference>
<accession>A0A4Q0XIN1</accession>
<evidence type="ECO:0000256" key="3">
    <source>
        <dbReference type="ARBA" id="ARBA00022679"/>
    </source>
</evidence>
<keyword evidence="6" id="KW-0067">ATP-binding</keyword>
<protein>
    <recommendedName>
        <fullName evidence="2">histidine kinase</fullName>
        <ecNumber evidence="2">2.7.13.3</ecNumber>
    </recommendedName>
</protein>
<evidence type="ECO:0000256" key="6">
    <source>
        <dbReference type="ARBA" id="ARBA00022840"/>
    </source>
</evidence>
<keyword evidence="3" id="KW-0808">Transferase</keyword>
<dbReference type="EC" id="2.7.13.3" evidence="2"/>
<dbReference type="PRINTS" id="PR00344">
    <property type="entry name" value="BCTRLSENSOR"/>
</dbReference>
<dbReference type="PANTHER" id="PTHR42878:SF7">
    <property type="entry name" value="SENSOR HISTIDINE KINASE GLRK"/>
    <property type="match status" value="1"/>
</dbReference>
<dbReference type="InterPro" id="IPR036890">
    <property type="entry name" value="HATPase_C_sf"/>
</dbReference>
<feature type="transmembrane region" description="Helical" evidence="8">
    <location>
        <begin position="34"/>
        <end position="51"/>
    </location>
</feature>
<keyword evidence="8" id="KW-0812">Transmembrane</keyword>
<keyword evidence="4" id="KW-0547">Nucleotide-binding</keyword>
<dbReference type="PROSITE" id="PS50109">
    <property type="entry name" value="HIS_KIN"/>
    <property type="match status" value="1"/>
</dbReference>
<dbReference type="GO" id="GO:0000156">
    <property type="term" value="F:phosphorelay response regulator activity"/>
    <property type="evidence" value="ECO:0007669"/>
    <property type="project" value="TreeGrafter"/>
</dbReference>
<keyword evidence="5 10" id="KW-0418">Kinase</keyword>
<proteinExistence type="predicted"/>
<evidence type="ECO:0000313" key="11">
    <source>
        <dbReference type="Proteomes" id="UP000289792"/>
    </source>
</evidence>
<dbReference type="InterPro" id="IPR050351">
    <property type="entry name" value="BphY/WalK/GraS-like"/>
</dbReference>
<reference evidence="10 11" key="1">
    <citation type="submission" date="2019-01" db="EMBL/GenBank/DDBJ databases">
        <title>Genome sequence of the Antarctic species Gelidibacter gilvus ACAM 158(T).</title>
        <authorList>
            <person name="Bowman J.P."/>
        </authorList>
    </citation>
    <scope>NUCLEOTIDE SEQUENCE [LARGE SCALE GENOMIC DNA]</scope>
    <source>
        <strain evidence="10 11">IC158</strain>
    </source>
</reference>
<comment type="catalytic activity">
    <reaction evidence="1">
        <text>ATP + protein L-histidine = ADP + protein N-phospho-L-histidine.</text>
        <dbReference type="EC" id="2.7.13.3"/>
    </reaction>
</comment>
<dbReference type="RefSeq" id="WP_129016328.1">
    <property type="nucleotide sequence ID" value="NZ_SDDZ01000002.1"/>
</dbReference>
<keyword evidence="8" id="KW-1133">Transmembrane helix</keyword>
<keyword evidence="8" id="KW-0472">Membrane</keyword>
<dbReference type="Proteomes" id="UP000289792">
    <property type="component" value="Unassembled WGS sequence"/>
</dbReference>
<dbReference type="InterPro" id="IPR005467">
    <property type="entry name" value="His_kinase_dom"/>
</dbReference>
<feature type="domain" description="Histidine kinase" evidence="9">
    <location>
        <begin position="230"/>
        <end position="447"/>
    </location>
</feature>
<keyword evidence="11" id="KW-1185">Reference proteome</keyword>
<evidence type="ECO:0000313" key="10">
    <source>
        <dbReference type="EMBL" id="RXJ51330.1"/>
    </source>
</evidence>
<evidence type="ECO:0000256" key="4">
    <source>
        <dbReference type="ARBA" id="ARBA00022741"/>
    </source>
</evidence>
<dbReference type="Gene3D" id="3.30.565.10">
    <property type="entry name" value="Histidine kinase-like ATPase, C-terminal domain"/>
    <property type="match status" value="1"/>
</dbReference>
<dbReference type="SMART" id="SM00387">
    <property type="entry name" value="HATPase_c"/>
    <property type="match status" value="1"/>
</dbReference>
<comment type="caution">
    <text evidence="10">The sequence shown here is derived from an EMBL/GenBank/DDBJ whole genome shotgun (WGS) entry which is preliminary data.</text>
</comment>
<evidence type="ECO:0000256" key="7">
    <source>
        <dbReference type="ARBA" id="ARBA00023012"/>
    </source>
</evidence>
<evidence type="ECO:0000256" key="1">
    <source>
        <dbReference type="ARBA" id="ARBA00000085"/>
    </source>
</evidence>
<dbReference type="GO" id="GO:0005524">
    <property type="term" value="F:ATP binding"/>
    <property type="evidence" value="ECO:0007669"/>
    <property type="project" value="UniProtKB-KW"/>
</dbReference>
<dbReference type="CDD" id="cd00075">
    <property type="entry name" value="HATPase"/>
    <property type="match status" value="1"/>
</dbReference>
<dbReference type="OrthoDB" id="1931120at2"/>
<dbReference type="GO" id="GO:0030295">
    <property type="term" value="F:protein kinase activator activity"/>
    <property type="evidence" value="ECO:0007669"/>
    <property type="project" value="TreeGrafter"/>
</dbReference>
<dbReference type="GO" id="GO:0007234">
    <property type="term" value="P:osmosensory signaling via phosphorelay pathway"/>
    <property type="evidence" value="ECO:0007669"/>
    <property type="project" value="TreeGrafter"/>
</dbReference>
<keyword evidence="7" id="KW-0902">Two-component regulatory system</keyword>
<sequence>MIYKSYLFSLTLRVLGLLFALILLAFGIVNLHTYAIIGGAILTIISMYNLYQFAIKRFLEVDDFLESVKYRDFSRWFVETKGPQDIRQLHKGFNLVNKTIKAIDNERQAQFVYLQKILEMVNIGIIAYNVESGDVLWANDSFLKTLDFPSFKNISFIEKRRPKIYDELFETYHSNTASVTLEMQQETMKVLISDTVFEMEEHSFKLIVLQNIEETLNRNESEAWKKLLSVMTHEIMNSIAPITSLAETLQKNIQETIEQPQTAVLELEDIHAGLSSIKKRSEGLMKFAQTYRSLNKVTHVHKTKIKASLLFSSIDELLKPSLEDKNVILNFDLNDPNLTFEIDAYLIEQVLINLILNAIDATSTVSNPQILVSANISHKGTGQIKVTDNGTGIPEEIMDSIFVPFFSTKKTGSGIGLSLCKQIMLLHGGKIQLQSSEMKGTVVNLLF</sequence>
<name>A0A4Q0XIN1_9FLAO</name>
<dbReference type="EMBL" id="SDDZ01000002">
    <property type="protein sequence ID" value="RXJ51330.1"/>
    <property type="molecule type" value="Genomic_DNA"/>
</dbReference>
<dbReference type="GO" id="GO:0004673">
    <property type="term" value="F:protein histidine kinase activity"/>
    <property type="evidence" value="ECO:0007669"/>
    <property type="project" value="UniProtKB-EC"/>
</dbReference>
<organism evidence="10 11">
    <name type="scientific">Gelidibacter gilvus</name>
    <dbReference type="NCBI Taxonomy" id="59602"/>
    <lineage>
        <taxon>Bacteria</taxon>
        <taxon>Pseudomonadati</taxon>
        <taxon>Bacteroidota</taxon>
        <taxon>Flavobacteriia</taxon>
        <taxon>Flavobacteriales</taxon>
        <taxon>Flavobacteriaceae</taxon>
        <taxon>Gelidibacter</taxon>
    </lineage>
</organism>
<dbReference type="Pfam" id="PF02518">
    <property type="entry name" value="HATPase_c"/>
    <property type="match status" value="1"/>
</dbReference>
<dbReference type="PANTHER" id="PTHR42878">
    <property type="entry name" value="TWO-COMPONENT HISTIDINE KINASE"/>
    <property type="match status" value="1"/>
</dbReference>
<evidence type="ECO:0000256" key="5">
    <source>
        <dbReference type="ARBA" id="ARBA00022777"/>
    </source>
</evidence>
<evidence type="ECO:0000256" key="8">
    <source>
        <dbReference type="SAM" id="Phobius"/>
    </source>
</evidence>
<evidence type="ECO:0000259" key="9">
    <source>
        <dbReference type="PROSITE" id="PS50109"/>
    </source>
</evidence>
<dbReference type="AlphaFoldDB" id="A0A4Q0XIN1"/>
<gene>
    <name evidence="10" type="ORF">ESZ48_05520</name>
</gene>